<protein>
    <submittedName>
        <fullName evidence="3">DDE_3 domain-containing protein</fullName>
    </submittedName>
</protein>
<dbReference type="Gene3D" id="3.30.420.10">
    <property type="entry name" value="Ribonuclease H-like superfamily/Ribonuclease H"/>
    <property type="match status" value="1"/>
</dbReference>
<dbReference type="OrthoDB" id="120326at2759"/>
<dbReference type="InterPro" id="IPR038717">
    <property type="entry name" value="Tc1-like_DDE_dom"/>
</dbReference>
<dbReference type="PANTHER" id="PTHR23022:SF129">
    <property type="entry name" value="TRANSPOSABLE ELEMENT TC3 TRANSPOSASE"/>
    <property type="match status" value="1"/>
</dbReference>
<sequence length="255" mass="29403">MKQGFEQHQQREPDRAVLELSATVCGAIKRSSNIVREVVTKAPRLTSSHKMASLDFAQKNATADWKQVIFCGEKKLKLDGPDGARCYWRDLREDLMQFNRRKLSGGSLLVWGAYYWDSKLELSLVFCRLDSRKYQQVLEFMLLPFLSRRRRKRLVSQQDNASVYASTSTFAWLQQQKADVMEWPACSFDLNPMENLWGIIVRRVYANSWQFSTINKLRSAVMESWRSINPSVLRNITSEYAASTHGALIQSGCTD</sequence>
<evidence type="ECO:0000313" key="3">
    <source>
        <dbReference type="WBParaSite" id="HCON_00021760-00001"/>
    </source>
</evidence>
<proteinExistence type="predicted"/>
<reference evidence="3" key="1">
    <citation type="submission" date="2020-12" db="UniProtKB">
        <authorList>
            <consortium name="WormBaseParasite"/>
        </authorList>
    </citation>
    <scope>IDENTIFICATION</scope>
    <source>
        <strain evidence="3">MHco3</strain>
    </source>
</reference>
<dbReference type="WBParaSite" id="HCON_00021760-00001">
    <property type="protein sequence ID" value="HCON_00021760-00001"/>
    <property type="gene ID" value="HCON_00021760"/>
</dbReference>
<dbReference type="InterPro" id="IPR052338">
    <property type="entry name" value="Transposase_5"/>
</dbReference>
<dbReference type="OMA" id="WECARRN"/>
<evidence type="ECO:0000259" key="1">
    <source>
        <dbReference type="Pfam" id="PF13358"/>
    </source>
</evidence>
<accession>A0A7I4XYE8</accession>
<dbReference type="Pfam" id="PF13358">
    <property type="entry name" value="DDE_3"/>
    <property type="match status" value="1"/>
</dbReference>
<organism evidence="2 3">
    <name type="scientific">Haemonchus contortus</name>
    <name type="common">Barber pole worm</name>
    <dbReference type="NCBI Taxonomy" id="6289"/>
    <lineage>
        <taxon>Eukaryota</taxon>
        <taxon>Metazoa</taxon>
        <taxon>Ecdysozoa</taxon>
        <taxon>Nematoda</taxon>
        <taxon>Chromadorea</taxon>
        <taxon>Rhabditida</taxon>
        <taxon>Rhabditina</taxon>
        <taxon>Rhabditomorpha</taxon>
        <taxon>Strongyloidea</taxon>
        <taxon>Trichostrongylidae</taxon>
        <taxon>Haemonchus</taxon>
    </lineage>
</organism>
<dbReference type="PANTHER" id="PTHR23022">
    <property type="entry name" value="TRANSPOSABLE ELEMENT-RELATED"/>
    <property type="match status" value="1"/>
</dbReference>
<evidence type="ECO:0000313" key="2">
    <source>
        <dbReference type="Proteomes" id="UP000025227"/>
    </source>
</evidence>
<name>A0A7I4XYE8_HAECO</name>
<keyword evidence="2" id="KW-1185">Reference proteome</keyword>
<dbReference type="GO" id="GO:0003676">
    <property type="term" value="F:nucleic acid binding"/>
    <property type="evidence" value="ECO:0007669"/>
    <property type="project" value="InterPro"/>
</dbReference>
<dbReference type="AlphaFoldDB" id="A0A7I4XYE8"/>
<feature type="domain" description="Tc1-like transposase DDE" evidence="1">
    <location>
        <begin position="145"/>
        <end position="210"/>
    </location>
</feature>
<dbReference type="InterPro" id="IPR036397">
    <property type="entry name" value="RNaseH_sf"/>
</dbReference>
<dbReference type="Proteomes" id="UP000025227">
    <property type="component" value="Unplaced"/>
</dbReference>